<dbReference type="RefSeq" id="WP_139010570.1">
    <property type="nucleotide sequence ID" value="NZ_VBSN01000016.1"/>
</dbReference>
<feature type="region of interest" description="Disordered" evidence="1">
    <location>
        <begin position="395"/>
        <end position="426"/>
    </location>
</feature>
<evidence type="ECO:0000259" key="3">
    <source>
        <dbReference type="Pfam" id="PF22322"/>
    </source>
</evidence>
<sequence>MTVNSAKRSAIALMILCLTLMISCNSEHSVIPDERPTITAITLEQAKGLYERYSRQDIAARTTKRKHKEKPVWSMSSYITLVNGEQALVSLLEEETDALTLISFDGSAAESKSFEEVFTFVKLVAYKDSTGKEHLERMYIKGDLDYSKRKKFRYEDTDFSGRIWFEDMDDNFLRGYFYENGKLKGKQSPKLESQANGRVNYTCNIVYEITTTTTDYYSVSNCPDCPPKFMYNHTGTTYTVLWESCYDPNVINSGAAGTGLNIADPAFWEWYKNLNSLETSWLIANPLKAYDAYIHFKQGEVSSQQRFGGAINKDEDGTNQNAYKHAYIAALHNQKWGNNIAYTIMNNHEYGPPPMSGTSNLPLSKQMDYHNNKLGIDTQNDCGCSGEELRNHIQDKITSGKGKRYKGSNLPDGTLSNTNGKNLDND</sequence>
<dbReference type="EMBL" id="VBSN01000016">
    <property type="protein sequence ID" value="KAA6441429.1"/>
    <property type="molecule type" value="Genomic_DNA"/>
</dbReference>
<dbReference type="OrthoDB" id="943524at2"/>
<accession>A0A5M8QYZ6</accession>
<comment type="caution">
    <text evidence="4">The sequence shown here is derived from an EMBL/GenBank/DDBJ whole genome shotgun (WGS) entry which is preliminary data.</text>
</comment>
<feature type="signal peptide" evidence="2">
    <location>
        <begin position="1"/>
        <end position="28"/>
    </location>
</feature>
<dbReference type="Proteomes" id="UP000323994">
    <property type="component" value="Unassembled WGS sequence"/>
</dbReference>
<dbReference type="InterPro" id="IPR054246">
    <property type="entry name" value="DUF6973"/>
</dbReference>
<gene>
    <name evidence="4" type="ORF">FEM33_02655</name>
</gene>
<name>A0A5M8QYZ6_9BACT</name>
<organism evidence="4 5">
    <name type="scientific">Dyadobacter flavalbus</name>
    <dbReference type="NCBI Taxonomy" id="2579942"/>
    <lineage>
        <taxon>Bacteria</taxon>
        <taxon>Pseudomonadati</taxon>
        <taxon>Bacteroidota</taxon>
        <taxon>Cytophagia</taxon>
        <taxon>Cytophagales</taxon>
        <taxon>Spirosomataceae</taxon>
        <taxon>Dyadobacter</taxon>
    </lineage>
</organism>
<proteinExistence type="predicted"/>
<feature type="domain" description="DUF6973" evidence="3">
    <location>
        <begin position="280"/>
        <end position="400"/>
    </location>
</feature>
<keyword evidence="2" id="KW-0732">Signal</keyword>
<keyword evidence="5" id="KW-1185">Reference proteome</keyword>
<evidence type="ECO:0000256" key="1">
    <source>
        <dbReference type="SAM" id="MobiDB-lite"/>
    </source>
</evidence>
<feature type="compositionally biased region" description="Polar residues" evidence="1">
    <location>
        <begin position="414"/>
        <end position="426"/>
    </location>
</feature>
<feature type="chain" id="PRO_5024385072" description="DUF6973 domain-containing protein" evidence="2">
    <location>
        <begin position="29"/>
        <end position="426"/>
    </location>
</feature>
<evidence type="ECO:0000256" key="2">
    <source>
        <dbReference type="SAM" id="SignalP"/>
    </source>
</evidence>
<dbReference type="Pfam" id="PF22322">
    <property type="entry name" value="DUF6973"/>
    <property type="match status" value="1"/>
</dbReference>
<dbReference type="PROSITE" id="PS51257">
    <property type="entry name" value="PROKAR_LIPOPROTEIN"/>
    <property type="match status" value="1"/>
</dbReference>
<dbReference type="AlphaFoldDB" id="A0A5M8QYZ6"/>
<reference evidence="4 5" key="1">
    <citation type="submission" date="2019-05" db="EMBL/GenBank/DDBJ databases">
        <authorList>
            <person name="Qu J.-H."/>
        </authorList>
    </citation>
    <scope>NUCLEOTIDE SEQUENCE [LARGE SCALE GENOMIC DNA]</scope>
    <source>
        <strain evidence="4 5">NS28</strain>
    </source>
</reference>
<evidence type="ECO:0000313" key="5">
    <source>
        <dbReference type="Proteomes" id="UP000323994"/>
    </source>
</evidence>
<evidence type="ECO:0000313" key="4">
    <source>
        <dbReference type="EMBL" id="KAA6441429.1"/>
    </source>
</evidence>
<protein>
    <recommendedName>
        <fullName evidence="3">DUF6973 domain-containing protein</fullName>
    </recommendedName>
</protein>